<dbReference type="Proteomes" id="UP000182658">
    <property type="component" value="Unassembled WGS sequence"/>
</dbReference>
<evidence type="ECO:0000313" key="2">
    <source>
        <dbReference type="EMBL" id="OIW22961.1"/>
    </source>
</evidence>
<protein>
    <submittedName>
        <fullName evidence="2">Uncharacterized protein</fullName>
    </submittedName>
</protein>
<evidence type="ECO:0000313" key="3">
    <source>
        <dbReference type="Proteomes" id="UP000182658"/>
    </source>
</evidence>
<dbReference type="InParanoid" id="A0A1J7IPA8"/>
<dbReference type="AlphaFoldDB" id="A0A1J7IPA8"/>
<feature type="compositionally biased region" description="Polar residues" evidence="1">
    <location>
        <begin position="45"/>
        <end position="75"/>
    </location>
</feature>
<accession>A0A1J7IPA8</accession>
<organism evidence="2 3">
    <name type="scientific">Coniochaeta ligniaria NRRL 30616</name>
    <dbReference type="NCBI Taxonomy" id="1408157"/>
    <lineage>
        <taxon>Eukaryota</taxon>
        <taxon>Fungi</taxon>
        <taxon>Dikarya</taxon>
        <taxon>Ascomycota</taxon>
        <taxon>Pezizomycotina</taxon>
        <taxon>Sordariomycetes</taxon>
        <taxon>Sordariomycetidae</taxon>
        <taxon>Coniochaetales</taxon>
        <taxon>Coniochaetaceae</taxon>
        <taxon>Coniochaeta</taxon>
    </lineage>
</organism>
<evidence type="ECO:0000256" key="1">
    <source>
        <dbReference type="SAM" id="MobiDB-lite"/>
    </source>
</evidence>
<gene>
    <name evidence="2" type="ORF">CONLIGDRAFT_145383</name>
</gene>
<proteinExistence type="predicted"/>
<keyword evidence="3" id="KW-1185">Reference proteome</keyword>
<dbReference type="EMBL" id="KV875109">
    <property type="protein sequence ID" value="OIW22961.1"/>
    <property type="molecule type" value="Genomic_DNA"/>
</dbReference>
<name>A0A1J7IPA8_9PEZI</name>
<sequence length="158" mass="17080">MRDVEAWRCSAVRDLFLGPLQPGTCVGDSVTKGEGTPGAAPSSPVPTSNLHNPRFRSPQNQTSTPSHTIRPLRQSTISRLGKVSSRRVPFNIPHEAGSSSLEYRRNSAEIQACCGPSSSSSALSPGGDVLARLTVCLLVWSPPFQGSEFIRTRRRRVP</sequence>
<feature type="region of interest" description="Disordered" evidence="1">
    <location>
        <begin position="27"/>
        <end position="75"/>
    </location>
</feature>
<reference evidence="2 3" key="1">
    <citation type="submission" date="2016-10" db="EMBL/GenBank/DDBJ databases">
        <title>Draft genome sequence of Coniochaeta ligniaria NRRL30616, a lignocellulolytic fungus for bioabatement of inhibitors in plant biomass hydrolysates.</title>
        <authorList>
            <consortium name="DOE Joint Genome Institute"/>
            <person name="Jimenez D.J."/>
            <person name="Hector R.E."/>
            <person name="Riley R."/>
            <person name="Sun H."/>
            <person name="Grigoriev I.V."/>
            <person name="Van Elsas J.D."/>
            <person name="Nichols N.N."/>
        </authorList>
    </citation>
    <scope>NUCLEOTIDE SEQUENCE [LARGE SCALE GENOMIC DNA]</scope>
    <source>
        <strain evidence="2 3">NRRL 30616</strain>
    </source>
</reference>